<evidence type="ECO:0000259" key="2">
    <source>
        <dbReference type="SMART" id="SM01177"/>
    </source>
</evidence>
<keyword evidence="4" id="KW-1185">Reference proteome</keyword>
<feature type="region of interest" description="Disordered" evidence="1">
    <location>
        <begin position="1"/>
        <end position="69"/>
    </location>
</feature>
<dbReference type="PANTHER" id="PTHR13199:SF11">
    <property type="entry name" value="PROTEIN ATOSSA"/>
    <property type="match status" value="1"/>
</dbReference>
<feature type="region of interest" description="Disordered" evidence="1">
    <location>
        <begin position="605"/>
        <end position="668"/>
    </location>
</feature>
<feature type="region of interest" description="Disordered" evidence="1">
    <location>
        <begin position="403"/>
        <end position="491"/>
    </location>
</feature>
<feature type="compositionally biased region" description="Polar residues" evidence="1">
    <location>
        <begin position="403"/>
        <end position="413"/>
    </location>
</feature>
<feature type="region of interest" description="Disordered" evidence="1">
    <location>
        <begin position="245"/>
        <end position="308"/>
    </location>
</feature>
<gene>
    <name evidence="3" type="ORF">BJX67DRAFT_387982</name>
</gene>
<proteinExistence type="predicted"/>
<feature type="region of interest" description="Disordered" evidence="1">
    <location>
        <begin position="147"/>
        <end position="174"/>
    </location>
</feature>
<dbReference type="RefSeq" id="XP_070890752.1">
    <property type="nucleotide sequence ID" value="XM_071034318.1"/>
</dbReference>
<dbReference type="SMART" id="SM01177">
    <property type="entry name" value="DUF4210"/>
    <property type="match status" value="1"/>
</dbReference>
<feature type="compositionally biased region" description="Polar residues" evidence="1">
    <location>
        <begin position="642"/>
        <end position="654"/>
    </location>
</feature>
<dbReference type="Proteomes" id="UP001610432">
    <property type="component" value="Unassembled WGS sequence"/>
</dbReference>
<organism evidence="3 4">
    <name type="scientific">Aspergillus lucknowensis</name>
    <dbReference type="NCBI Taxonomy" id="176173"/>
    <lineage>
        <taxon>Eukaryota</taxon>
        <taxon>Fungi</taxon>
        <taxon>Dikarya</taxon>
        <taxon>Ascomycota</taxon>
        <taxon>Pezizomycotina</taxon>
        <taxon>Eurotiomycetes</taxon>
        <taxon>Eurotiomycetidae</taxon>
        <taxon>Eurotiales</taxon>
        <taxon>Aspergillaceae</taxon>
        <taxon>Aspergillus</taxon>
        <taxon>Aspergillus subgen. Nidulantes</taxon>
    </lineage>
</organism>
<reference evidence="3 4" key="1">
    <citation type="submission" date="2024-07" db="EMBL/GenBank/DDBJ databases">
        <title>Section-level genome sequencing and comparative genomics of Aspergillus sections Usti and Cavernicolus.</title>
        <authorList>
            <consortium name="Lawrence Berkeley National Laboratory"/>
            <person name="Nybo J.L."/>
            <person name="Vesth T.C."/>
            <person name="Theobald S."/>
            <person name="Frisvad J.C."/>
            <person name="Larsen T.O."/>
            <person name="Kjaerboelling I."/>
            <person name="Rothschild-Mancinelli K."/>
            <person name="Lyhne E.K."/>
            <person name="Kogle M.E."/>
            <person name="Barry K."/>
            <person name="Clum A."/>
            <person name="Na H."/>
            <person name="Ledsgaard L."/>
            <person name="Lin J."/>
            <person name="Lipzen A."/>
            <person name="Kuo A."/>
            <person name="Riley R."/>
            <person name="Mondo S."/>
            <person name="Labutti K."/>
            <person name="Haridas S."/>
            <person name="Pangalinan J."/>
            <person name="Salamov A.A."/>
            <person name="Simmons B.A."/>
            <person name="Magnuson J.K."/>
            <person name="Chen J."/>
            <person name="Drula E."/>
            <person name="Henrissat B."/>
            <person name="Wiebenga A."/>
            <person name="Lubbers R.J."/>
            <person name="Gomes A.C."/>
            <person name="Macurrencykelacurrency M.R."/>
            <person name="Stajich J."/>
            <person name="Grigoriev I.V."/>
            <person name="Mortensen U.H."/>
            <person name="De Vries R.P."/>
            <person name="Baker S.E."/>
            <person name="Andersen M.R."/>
        </authorList>
    </citation>
    <scope>NUCLEOTIDE SEQUENCE [LARGE SCALE GENOMIC DNA]</scope>
    <source>
        <strain evidence="3 4">CBS 449.75</strain>
    </source>
</reference>
<dbReference type="PANTHER" id="PTHR13199">
    <property type="entry name" value="GH03947P"/>
    <property type="match status" value="1"/>
</dbReference>
<feature type="compositionally biased region" description="Polar residues" evidence="1">
    <location>
        <begin position="112"/>
        <end position="123"/>
    </location>
</feature>
<comment type="caution">
    <text evidence="3">The sequence shown here is derived from an EMBL/GenBank/DDBJ whole genome shotgun (WGS) entry which is preliminary data.</text>
</comment>
<evidence type="ECO:0000256" key="1">
    <source>
        <dbReference type="SAM" id="MobiDB-lite"/>
    </source>
</evidence>
<feature type="domain" description="Atos-like conserved" evidence="2">
    <location>
        <begin position="344"/>
        <end position="418"/>
    </location>
</feature>
<accession>A0ABR4M5A0</accession>
<dbReference type="Pfam" id="PF13915">
    <property type="entry name" value="DUF4210"/>
    <property type="match status" value="1"/>
</dbReference>
<feature type="compositionally biased region" description="Polar residues" evidence="1">
    <location>
        <begin position="278"/>
        <end position="299"/>
    </location>
</feature>
<dbReference type="GeneID" id="98149390"/>
<dbReference type="EMBL" id="JBFXLQ010000002">
    <property type="protein sequence ID" value="KAL2871773.1"/>
    <property type="molecule type" value="Genomic_DNA"/>
</dbReference>
<dbReference type="Pfam" id="PF13889">
    <property type="entry name" value="Chromosome_seg"/>
    <property type="match status" value="1"/>
</dbReference>
<feature type="compositionally biased region" description="Basic and acidic residues" evidence="1">
    <location>
        <begin position="100"/>
        <end position="110"/>
    </location>
</feature>
<sequence>MPIFQDPDNRQLYDLWSDDQQTARDERRQDPYCWIDYHEVNNGQGSSDRSDISLYHRPPEALTPTKRQAHDREELIHYIKTAETPKWPYYYSLGISAADRRGPHTPERFPTESAQRTKNTTPEEQFRAHNAELASPAEIERPRSALHSGDFREGNPQLDGQQQLPRSPLPSRSSNLAIPLLASSPTAPWFPGPSFPSRTQTAPAQALEKQVIEGNRPPGPSLGSFSSSYVLKTPTSPLVHQANNTDLDFASHPDSGDQPALVDKANRRRTLPPDTFRDLQTFSGQSGVTNPTRWGSLSHQSHHPRRSLASSYSLQLASSLQGSSPRPRRPSLSSEISCRIHAPMVGSYEESILRGRMSTCPSKPLDFTAQIGVLGKSRCKASLKCPPHVTVQFPAVFYSYPTSGSGRSISDDSPSPYVGTIDLENSLPRDNSRSRRRRRHPSPIDIRNSQNADDAMQNKPNDQESLRRREKKHRRAESPKSPPGGSYRIPPQGQLQVIIKNPNKTAVKLFLVPYDLSDMEPGTKTFIRQRSYSAGPILDMPLSARSNYGTDRPEASLTYSEDPKDKPVLRYLIHLNICCPSRGRYYLHSSIRVVFANRVPDGKEKLRNEIQHPHPRYSPYKTSRESNPLRVTPSFCAGRASRGSSPHPNGNNRTSNERQPHPFQPIPSIRPDIVGLGNSMAMATRAHEPEVYNKLSRGDAGYGGYPSGSPGSFEGESLLARKLRGLDVQKPDDFAERRRL</sequence>
<dbReference type="InterPro" id="IPR025261">
    <property type="entry name" value="Atos-like_cons_dom"/>
</dbReference>
<protein>
    <recommendedName>
        <fullName evidence="2">Atos-like conserved domain-containing protein</fullName>
    </recommendedName>
</protein>
<name>A0ABR4M5A0_9EURO</name>
<feature type="compositionally biased region" description="Basic and acidic residues" evidence="1">
    <location>
        <begin position="21"/>
        <end position="30"/>
    </location>
</feature>
<feature type="region of interest" description="Disordered" evidence="1">
    <location>
        <begin position="100"/>
        <end position="123"/>
    </location>
</feature>
<evidence type="ECO:0000313" key="3">
    <source>
        <dbReference type="EMBL" id="KAL2871773.1"/>
    </source>
</evidence>
<dbReference type="InterPro" id="IPR033473">
    <property type="entry name" value="Atos-like_C"/>
</dbReference>
<feature type="compositionally biased region" description="Low complexity" evidence="1">
    <location>
        <begin position="161"/>
        <end position="174"/>
    </location>
</feature>
<dbReference type="InterPro" id="IPR051506">
    <property type="entry name" value="ATOS_Transcription_Regulators"/>
</dbReference>
<evidence type="ECO:0000313" key="4">
    <source>
        <dbReference type="Proteomes" id="UP001610432"/>
    </source>
</evidence>